<sequence length="265" mass="28872">MIERWLRGVEASLPEDALVREARRVVTLVRAVDAAWRPTAAWWQHDLDALDDLQMLLERPFAWLTRRAAMIGAYRRVAALAWKAEVALHEAAHGAAGLLANFAPTLTWTQSGEEFPGGMTRATRHPALSATLRFSWRGERRRAVLGGGELNLDLTERLVAFGLAPRLLTLPGGHRLTLSDHDEAAIARHLRGVPAAERAEVIERAQARLQAHPAFEVGATALARAMLHAWPSNLTAGEAKAVFDAARGGGPAMAHDVTPTRPGSR</sequence>
<dbReference type="RefSeq" id="WP_146237284.1">
    <property type="nucleotide sequence ID" value="NZ_QJSX01000010.1"/>
</dbReference>
<keyword evidence="2" id="KW-1185">Reference proteome</keyword>
<gene>
    <name evidence="1" type="ORF">DES52_11067</name>
</gene>
<dbReference type="OrthoDB" id="70325at2"/>
<protein>
    <submittedName>
        <fullName evidence="1">Uncharacterized protein</fullName>
    </submittedName>
</protein>
<organism evidence="1 2">
    <name type="scientific">Deinococcus yavapaiensis KR-236</name>
    <dbReference type="NCBI Taxonomy" id="694435"/>
    <lineage>
        <taxon>Bacteria</taxon>
        <taxon>Thermotogati</taxon>
        <taxon>Deinococcota</taxon>
        <taxon>Deinococci</taxon>
        <taxon>Deinococcales</taxon>
        <taxon>Deinococcaceae</taxon>
        <taxon>Deinococcus</taxon>
    </lineage>
</organism>
<dbReference type="EMBL" id="QJSX01000010">
    <property type="protein sequence ID" value="PYE53084.1"/>
    <property type="molecule type" value="Genomic_DNA"/>
</dbReference>
<accession>A0A318SA23</accession>
<evidence type="ECO:0000313" key="1">
    <source>
        <dbReference type="EMBL" id="PYE53084.1"/>
    </source>
</evidence>
<proteinExistence type="predicted"/>
<dbReference type="Proteomes" id="UP000248326">
    <property type="component" value="Unassembled WGS sequence"/>
</dbReference>
<name>A0A318SA23_9DEIO</name>
<reference evidence="1 2" key="1">
    <citation type="submission" date="2018-06" db="EMBL/GenBank/DDBJ databases">
        <title>Genomic Encyclopedia of Type Strains, Phase IV (KMG-IV): sequencing the most valuable type-strain genomes for metagenomic binning, comparative biology and taxonomic classification.</title>
        <authorList>
            <person name="Goeker M."/>
        </authorList>
    </citation>
    <scope>NUCLEOTIDE SEQUENCE [LARGE SCALE GENOMIC DNA]</scope>
    <source>
        <strain evidence="1 2">DSM 18048</strain>
    </source>
</reference>
<comment type="caution">
    <text evidence="1">The sequence shown here is derived from an EMBL/GenBank/DDBJ whole genome shotgun (WGS) entry which is preliminary data.</text>
</comment>
<evidence type="ECO:0000313" key="2">
    <source>
        <dbReference type="Proteomes" id="UP000248326"/>
    </source>
</evidence>
<dbReference type="AlphaFoldDB" id="A0A318SA23"/>